<name>A0A429YNY6_9HYPH</name>
<reference evidence="1 2" key="1">
    <citation type="submission" date="2018-12" db="EMBL/GenBank/DDBJ databases">
        <title>Mesorhizobium carbonis sp. nov., isolated from coal mine water.</title>
        <authorList>
            <person name="Xin W."/>
            <person name="Xu Z."/>
            <person name="Xiang F."/>
            <person name="Zhang J."/>
            <person name="Xi L."/>
            <person name="Liu J."/>
        </authorList>
    </citation>
    <scope>NUCLEOTIDE SEQUENCE [LARGE SCALE GENOMIC DNA]</scope>
    <source>
        <strain evidence="1 2">B2.3</strain>
    </source>
</reference>
<evidence type="ECO:0000313" key="1">
    <source>
        <dbReference type="EMBL" id="RST83122.1"/>
    </source>
</evidence>
<dbReference type="OrthoDB" id="7950859at2"/>
<protein>
    <submittedName>
        <fullName evidence="1">Uncharacterized protein</fullName>
    </submittedName>
</protein>
<sequence>MSSINRDWHLNHKMPKNPTDLQRIAWHVEHARHCGCRGIDGGVALPFAKHGLPLPAPRPASTDPNDR</sequence>
<evidence type="ECO:0000313" key="2">
    <source>
        <dbReference type="Proteomes" id="UP000278398"/>
    </source>
</evidence>
<keyword evidence="2" id="KW-1185">Reference proteome</keyword>
<accession>A0A429YNY6</accession>
<dbReference type="AlphaFoldDB" id="A0A429YNY6"/>
<proteinExistence type="predicted"/>
<dbReference type="EMBL" id="RWKW01000108">
    <property type="protein sequence ID" value="RST83122.1"/>
    <property type="molecule type" value="Genomic_DNA"/>
</dbReference>
<dbReference type="RefSeq" id="WP_126702238.1">
    <property type="nucleotide sequence ID" value="NZ_RWKW01000108.1"/>
</dbReference>
<organism evidence="1 2">
    <name type="scientific">Aquibium carbonis</name>
    <dbReference type="NCBI Taxonomy" id="2495581"/>
    <lineage>
        <taxon>Bacteria</taxon>
        <taxon>Pseudomonadati</taxon>
        <taxon>Pseudomonadota</taxon>
        <taxon>Alphaproteobacteria</taxon>
        <taxon>Hyphomicrobiales</taxon>
        <taxon>Phyllobacteriaceae</taxon>
        <taxon>Aquibium</taxon>
    </lineage>
</organism>
<dbReference type="Proteomes" id="UP000278398">
    <property type="component" value="Unassembled WGS sequence"/>
</dbReference>
<comment type="caution">
    <text evidence="1">The sequence shown here is derived from an EMBL/GenBank/DDBJ whole genome shotgun (WGS) entry which is preliminary data.</text>
</comment>
<gene>
    <name evidence="1" type="ORF">EJC49_22830</name>
</gene>